<accession>A0A059KTU0</accession>
<reference evidence="1 2" key="1">
    <citation type="submission" date="2013-12" db="EMBL/GenBank/DDBJ databases">
        <authorList>
            <person name="Formusa P.A."/>
            <person name="Habash M."/>
            <person name="Lee H."/>
            <person name="Trevors J.T."/>
        </authorList>
    </citation>
    <scope>NUCLEOTIDE SEQUENCE [LARGE SCALE GENOMIC DNA]</scope>
    <source>
        <strain evidence="1 2">PD30</strain>
    </source>
</reference>
<protein>
    <submittedName>
        <fullName evidence="1">Uncharacterized protein</fullName>
    </submittedName>
</protein>
<comment type="caution">
    <text evidence="1">The sequence shown here is derived from an EMBL/GenBank/DDBJ whole genome shotgun (WGS) entry which is preliminary data.</text>
</comment>
<dbReference type="EMBL" id="AZQQ01000109">
    <property type="protein sequence ID" value="KDD65508.1"/>
    <property type="molecule type" value="Genomic_DNA"/>
</dbReference>
<dbReference type="RefSeq" id="WP_033061783.1">
    <property type="nucleotide sequence ID" value="NZ_AZQQ01000109.1"/>
</dbReference>
<proteinExistence type="predicted"/>
<evidence type="ECO:0000313" key="1">
    <source>
        <dbReference type="EMBL" id="KDD65508.1"/>
    </source>
</evidence>
<dbReference type="Proteomes" id="UP000026739">
    <property type="component" value="Unassembled WGS sequence"/>
</dbReference>
<dbReference type="AlphaFoldDB" id="A0A059KTU0"/>
<name>A0A059KTU0_9PSED</name>
<sequence length="203" mass="22331">MQISAVAKNDAGIFSEGFSGAAIVSLPTALAFSNTVNYIHTVVEGASRKGRYEAVKATSGNLRPVEAYIMFAHSGVAERLFKYPVSTESLTYLPAWNANLEALEVATSTTSRMDMFLTQTLPVIAAVLASAWVMYTRLDDGINDARVETKQDFKSVNELIEARFNRSETKIDALDTKLDQKLSSVLQQVTDLRVRQTQSEAKQ</sequence>
<organism evidence="1 2">
    <name type="scientific">Pseudomonas mandelii PD30</name>
    <dbReference type="NCBI Taxonomy" id="1419583"/>
    <lineage>
        <taxon>Bacteria</taxon>
        <taxon>Pseudomonadati</taxon>
        <taxon>Pseudomonadota</taxon>
        <taxon>Gammaproteobacteria</taxon>
        <taxon>Pseudomonadales</taxon>
        <taxon>Pseudomonadaceae</taxon>
        <taxon>Pseudomonas</taxon>
    </lineage>
</organism>
<evidence type="ECO:0000313" key="2">
    <source>
        <dbReference type="Proteomes" id="UP000026739"/>
    </source>
</evidence>
<gene>
    <name evidence="1" type="ORF">V466_29175</name>
</gene>